<feature type="signal peptide" evidence="1">
    <location>
        <begin position="1"/>
        <end position="20"/>
    </location>
</feature>
<keyword evidence="3" id="KW-1185">Reference proteome</keyword>
<dbReference type="Gene3D" id="3.40.50.10610">
    <property type="entry name" value="ABC-type transport auxiliary lipoprotein component"/>
    <property type="match status" value="1"/>
</dbReference>
<evidence type="ECO:0000313" key="3">
    <source>
        <dbReference type="Proteomes" id="UP001158049"/>
    </source>
</evidence>
<evidence type="ECO:0000313" key="2">
    <source>
        <dbReference type="EMBL" id="SMP65974.1"/>
    </source>
</evidence>
<dbReference type="PROSITE" id="PS51257">
    <property type="entry name" value="PROKAR_LIPOPROTEIN"/>
    <property type="match status" value="1"/>
</dbReference>
<organism evidence="2 3">
    <name type="scientific">Noviherbaspirillum suwonense</name>
    <dbReference type="NCBI Taxonomy" id="1224511"/>
    <lineage>
        <taxon>Bacteria</taxon>
        <taxon>Pseudomonadati</taxon>
        <taxon>Pseudomonadota</taxon>
        <taxon>Betaproteobacteria</taxon>
        <taxon>Burkholderiales</taxon>
        <taxon>Oxalobacteraceae</taxon>
        <taxon>Noviherbaspirillum</taxon>
    </lineage>
</organism>
<protein>
    <recommendedName>
        <fullName evidence="4">Penicillin-binding protein activator LpoB</fullName>
    </recommendedName>
</protein>
<evidence type="ECO:0008006" key="4">
    <source>
        <dbReference type="Google" id="ProtNLM"/>
    </source>
</evidence>
<sequence>MRLLTLLLTLLALLAGCSTVDVGRAPVLAPNAQWAVLPFANHTETPQAGLRAEAIAENLLRSQGATRLKRYPASVATETLFEPMDRKQADAALAWARGAGVRYALTGSVDEWRYKVGVDGEPAAGITLQLIDVASGDVLWASTGGATGWSREALSAVAQKLMRRLLAPIVPAAGQASAS</sequence>
<dbReference type="RefSeq" id="WP_283443125.1">
    <property type="nucleotide sequence ID" value="NZ_FXUL01000011.1"/>
</dbReference>
<comment type="caution">
    <text evidence="2">The sequence shown here is derived from an EMBL/GenBank/DDBJ whole genome shotgun (WGS) entry which is preliminary data.</text>
</comment>
<keyword evidence="1" id="KW-0732">Signal</keyword>
<feature type="chain" id="PRO_5047153515" description="Penicillin-binding protein activator LpoB" evidence="1">
    <location>
        <begin position="21"/>
        <end position="179"/>
    </location>
</feature>
<reference evidence="2 3" key="1">
    <citation type="submission" date="2017-05" db="EMBL/GenBank/DDBJ databases">
        <authorList>
            <person name="Varghese N."/>
            <person name="Submissions S."/>
        </authorList>
    </citation>
    <scope>NUCLEOTIDE SEQUENCE [LARGE SCALE GENOMIC DNA]</scope>
    <source>
        <strain evidence="2 3">DSM 26001</strain>
    </source>
</reference>
<evidence type="ECO:0000256" key="1">
    <source>
        <dbReference type="SAM" id="SignalP"/>
    </source>
</evidence>
<accession>A0ABY1QF45</accession>
<name>A0ABY1QF45_9BURK</name>
<dbReference type="EMBL" id="FXUL01000011">
    <property type="protein sequence ID" value="SMP65974.1"/>
    <property type="molecule type" value="Genomic_DNA"/>
</dbReference>
<gene>
    <name evidence="2" type="ORF">SAMN06295970_11194</name>
</gene>
<dbReference type="Proteomes" id="UP001158049">
    <property type="component" value="Unassembled WGS sequence"/>
</dbReference>
<proteinExistence type="predicted"/>